<sequence length="65" mass="6843">MANSRARITIPGEPAHLGIELSTVPFSGEMLVAIRQGEAARPDCVVLSSEQARALRNALTEVLGA</sequence>
<name>A0A1L3ZVF4_9SPHN</name>
<reference evidence="2" key="1">
    <citation type="submission" date="2016-11" db="EMBL/GenBank/DDBJ databases">
        <title>Complete Genome Sequence of alachlor-degrading Sphingomonas sp. strain JJ-A5.</title>
        <authorList>
            <person name="Lee H."/>
            <person name="Ka J.-O."/>
        </authorList>
    </citation>
    <scope>NUCLEOTIDE SEQUENCE [LARGE SCALE GENOMIC DNA]</scope>
    <source>
        <strain evidence="2">JJ-A5</strain>
    </source>
</reference>
<dbReference type="RefSeq" id="WP_072597276.1">
    <property type="nucleotide sequence ID" value="NZ_CP018221.1"/>
</dbReference>
<keyword evidence="2" id="KW-1185">Reference proteome</keyword>
<dbReference type="KEGG" id="sphj:BSL82_10015"/>
<protein>
    <submittedName>
        <fullName evidence="1">Uncharacterized protein</fullName>
    </submittedName>
</protein>
<proteinExistence type="predicted"/>
<evidence type="ECO:0000313" key="2">
    <source>
        <dbReference type="Proteomes" id="UP000182063"/>
    </source>
</evidence>
<gene>
    <name evidence="1" type="ORF">BSL82_10015</name>
</gene>
<dbReference type="STRING" id="1921510.BSL82_10015"/>
<dbReference type="EMBL" id="CP018221">
    <property type="protein sequence ID" value="API59608.1"/>
    <property type="molecule type" value="Genomic_DNA"/>
</dbReference>
<evidence type="ECO:0000313" key="1">
    <source>
        <dbReference type="EMBL" id="API59608.1"/>
    </source>
</evidence>
<organism evidence="1 2">
    <name type="scientific">Tardibacter chloracetimidivorans</name>
    <dbReference type="NCBI Taxonomy" id="1921510"/>
    <lineage>
        <taxon>Bacteria</taxon>
        <taxon>Pseudomonadati</taxon>
        <taxon>Pseudomonadota</taxon>
        <taxon>Alphaproteobacteria</taxon>
        <taxon>Sphingomonadales</taxon>
        <taxon>Sphingomonadaceae</taxon>
        <taxon>Tardibacter</taxon>
    </lineage>
</organism>
<dbReference type="Proteomes" id="UP000182063">
    <property type="component" value="Chromosome"/>
</dbReference>
<accession>A0A1L3ZVF4</accession>
<dbReference type="AlphaFoldDB" id="A0A1L3ZVF4"/>